<feature type="region of interest" description="Disordered" evidence="1">
    <location>
        <begin position="1"/>
        <end position="203"/>
    </location>
</feature>
<evidence type="ECO:0000256" key="1">
    <source>
        <dbReference type="SAM" id="MobiDB-lite"/>
    </source>
</evidence>
<feature type="compositionally biased region" description="Polar residues" evidence="1">
    <location>
        <begin position="111"/>
        <end position="155"/>
    </location>
</feature>
<dbReference type="AlphaFoldDB" id="N1QGF5"/>
<dbReference type="HOGENOM" id="CLU_931173_0_0_1"/>
<name>N1QGF5_SPHMS</name>
<dbReference type="EMBL" id="KB456267">
    <property type="protein sequence ID" value="EMF10927.1"/>
    <property type="molecule type" value="Genomic_DNA"/>
</dbReference>
<accession>N1QGF5</accession>
<protein>
    <submittedName>
        <fullName evidence="2">Uncharacterized protein</fullName>
    </submittedName>
</protein>
<dbReference type="OrthoDB" id="5335351at2759"/>
<dbReference type="GeneID" id="27903585"/>
<reference evidence="2 3" key="1">
    <citation type="journal article" date="2012" name="PLoS Pathog.">
        <title>Diverse lifestyles and strategies of plant pathogenesis encoded in the genomes of eighteen Dothideomycetes fungi.</title>
        <authorList>
            <person name="Ohm R.A."/>
            <person name="Feau N."/>
            <person name="Henrissat B."/>
            <person name="Schoch C.L."/>
            <person name="Horwitz B.A."/>
            <person name="Barry K.W."/>
            <person name="Condon B.J."/>
            <person name="Copeland A.C."/>
            <person name="Dhillon B."/>
            <person name="Glaser F."/>
            <person name="Hesse C.N."/>
            <person name="Kosti I."/>
            <person name="LaButti K."/>
            <person name="Lindquist E.A."/>
            <person name="Lucas S."/>
            <person name="Salamov A.A."/>
            <person name="Bradshaw R.E."/>
            <person name="Ciuffetti L."/>
            <person name="Hamelin R.C."/>
            <person name="Kema G.H.J."/>
            <person name="Lawrence C."/>
            <person name="Scott J.A."/>
            <person name="Spatafora J.W."/>
            <person name="Turgeon B.G."/>
            <person name="de Wit P.J.G.M."/>
            <person name="Zhong S."/>
            <person name="Goodwin S.B."/>
            <person name="Grigoriev I.V."/>
        </authorList>
    </citation>
    <scope>NUCLEOTIDE SEQUENCE [LARGE SCALE GENOMIC DNA]</scope>
    <source>
        <strain evidence="2 3">SO2202</strain>
    </source>
</reference>
<dbReference type="OMA" id="YVHHEED"/>
<organism evidence="2 3">
    <name type="scientific">Sphaerulina musiva (strain SO2202)</name>
    <name type="common">Poplar stem canker fungus</name>
    <name type="synonym">Septoria musiva</name>
    <dbReference type="NCBI Taxonomy" id="692275"/>
    <lineage>
        <taxon>Eukaryota</taxon>
        <taxon>Fungi</taxon>
        <taxon>Dikarya</taxon>
        <taxon>Ascomycota</taxon>
        <taxon>Pezizomycotina</taxon>
        <taxon>Dothideomycetes</taxon>
        <taxon>Dothideomycetidae</taxon>
        <taxon>Mycosphaerellales</taxon>
        <taxon>Mycosphaerellaceae</taxon>
        <taxon>Sphaerulina</taxon>
    </lineage>
</organism>
<evidence type="ECO:0000313" key="3">
    <source>
        <dbReference type="Proteomes" id="UP000016931"/>
    </source>
</evidence>
<gene>
    <name evidence="2" type="ORF">SEPMUDRAFT_150875</name>
</gene>
<dbReference type="RefSeq" id="XP_016759048.1">
    <property type="nucleotide sequence ID" value="XM_016906448.1"/>
</dbReference>
<dbReference type="Proteomes" id="UP000016931">
    <property type="component" value="Unassembled WGS sequence"/>
</dbReference>
<evidence type="ECO:0000313" key="2">
    <source>
        <dbReference type="EMBL" id="EMF10927.1"/>
    </source>
</evidence>
<proteinExistence type="predicted"/>
<dbReference type="STRING" id="692275.N1QGF5"/>
<keyword evidence="3" id="KW-1185">Reference proteome</keyword>
<dbReference type="eggNOG" id="ENOG502SCKF">
    <property type="taxonomic scope" value="Eukaryota"/>
</dbReference>
<feature type="compositionally biased region" description="Polar residues" evidence="1">
    <location>
        <begin position="44"/>
        <end position="55"/>
    </location>
</feature>
<feature type="compositionally biased region" description="Polar residues" evidence="1">
    <location>
        <begin position="87"/>
        <end position="96"/>
    </location>
</feature>
<sequence length="299" mass="32264">MSSELVTGDTERLQSKANVGDDGSPPASPLSTLPSTPPVPTYTQMAASKGRSTSGDEMPPPVTRGASAKSSTAGRKRSREAVEEEQANTADGSSTAAEPLSNARGKKRGNSTDSVATAVKDSQNQSRPQHQPNGEAPSQNVPASGQGQATANAQPAKSKKVIPAQTSQPLQPVVPEQSAEGLGKEDDYESGSESSVLASEMVPEESIEDFDWSHLVQRHHDKMNELRNQDAQLMTEFNALIDYFTVWADVGNYKEFDRSCKRLNTQVAFVQHEEEQLANKRQHYIKVVDAFKSALQLLG</sequence>